<organism evidence="1 2">
    <name type="scientific">Saguinus oedipus</name>
    <name type="common">Cotton-top tamarin</name>
    <name type="synonym">Oedipomidas oedipus</name>
    <dbReference type="NCBI Taxonomy" id="9490"/>
    <lineage>
        <taxon>Eukaryota</taxon>
        <taxon>Metazoa</taxon>
        <taxon>Chordata</taxon>
        <taxon>Craniata</taxon>
        <taxon>Vertebrata</taxon>
        <taxon>Euteleostomi</taxon>
        <taxon>Mammalia</taxon>
        <taxon>Eutheria</taxon>
        <taxon>Euarchontoglires</taxon>
        <taxon>Primates</taxon>
        <taxon>Haplorrhini</taxon>
        <taxon>Platyrrhini</taxon>
        <taxon>Cebidae</taxon>
        <taxon>Callitrichinae</taxon>
        <taxon>Saguinus</taxon>
    </lineage>
</organism>
<dbReference type="EMBL" id="JASSZA010000015">
    <property type="protein sequence ID" value="KAK2093365.1"/>
    <property type="molecule type" value="Genomic_DNA"/>
</dbReference>
<keyword evidence="2" id="KW-1185">Reference proteome</keyword>
<comment type="caution">
    <text evidence="1">The sequence shown here is derived from an EMBL/GenBank/DDBJ whole genome shotgun (WGS) entry which is preliminary data.</text>
</comment>
<reference evidence="1 2" key="1">
    <citation type="submission" date="2023-05" db="EMBL/GenBank/DDBJ databases">
        <title>B98-5 Cell Line De Novo Hybrid Assembly: An Optical Mapping Approach.</title>
        <authorList>
            <person name="Kananen K."/>
            <person name="Auerbach J.A."/>
            <person name="Kautto E."/>
            <person name="Blachly J.S."/>
        </authorList>
    </citation>
    <scope>NUCLEOTIDE SEQUENCE [LARGE SCALE GENOMIC DNA]</scope>
    <source>
        <strain evidence="1">B95-8</strain>
        <tissue evidence="1">Cell line</tissue>
    </source>
</reference>
<evidence type="ECO:0000313" key="2">
    <source>
        <dbReference type="Proteomes" id="UP001266305"/>
    </source>
</evidence>
<proteinExistence type="predicted"/>
<dbReference type="Proteomes" id="UP001266305">
    <property type="component" value="Unassembled WGS sequence"/>
</dbReference>
<accession>A0ABQ9U8I8</accession>
<gene>
    <name evidence="1" type="ORF">P7K49_029894</name>
</gene>
<protein>
    <submittedName>
        <fullName evidence="1">Uncharacterized protein</fullName>
    </submittedName>
</protein>
<name>A0ABQ9U8I8_SAGOE</name>
<sequence>MGLCPDVDREMYKEQQVLPPQSSGVKYGPPSREDGKFARSGVFIHGERVLIYIVSPPHYQSILCLSGAGYLIKGNCFKGTAVRCEEEEVSKKRQVVSSPQWGYVPPENDEDAVCGQPVDSSFGDYLTLSILAACSYSPILACSKLKQSRNI</sequence>
<evidence type="ECO:0000313" key="1">
    <source>
        <dbReference type="EMBL" id="KAK2093365.1"/>
    </source>
</evidence>